<reference evidence="1" key="1">
    <citation type="submission" date="2019-11" db="EMBL/GenBank/DDBJ databases">
        <title>Microbial mats filling the niche in hypersaline microbial mats.</title>
        <authorList>
            <person name="Wong H.L."/>
            <person name="Macleod F.I."/>
            <person name="White R.A. III"/>
            <person name="Burns B.P."/>
        </authorList>
    </citation>
    <scope>NUCLEOTIDE SEQUENCE</scope>
    <source>
        <strain evidence="1">Bin_327</strain>
    </source>
</reference>
<dbReference type="InterPro" id="IPR017853">
    <property type="entry name" value="GH"/>
</dbReference>
<proteinExistence type="predicted"/>
<dbReference type="Gene3D" id="3.20.20.80">
    <property type="entry name" value="Glycosidases"/>
    <property type="match status" value="1"/>
</dbReference>
<evidence type="ECO:0000313" key="1">
    <source>
        <dbReference type="EMBL" id="MBD3365516.1"/>
    </source>
</evidence>
<evidence type="ECO:0000313" key="2">
    <source>
        <dbReference type="Proteomes" id="UP000630660"/>
    </source>
</evidence>
<gene>
    <name evidence="1" type="ORF">GF359_09915</name>
</gene>
<comment type="caution">
    <text evidence="1">The sequence shown here is derived from an EMBL/GenBank/DDBJ whole genome shotgun (WGS) entry which is preliminary data.</text>
</comment>
<dbReference type="SUPFAM" id="SSF51445">
    <property type="entry name" value="(Trans)glycosidases"/>
    <property type="match status" value="1"/>
</dbReference>
<evidence type="ECO:0008006" key="3">
    <source>
        <dbReference type="Google" id="ProtNLM"/>
    </source>
</evidence>
<dbReference type="EMBL" id="WJKJ01000328">
    <property type="protein sequence ID" value="MBD3365516.1"/>
    <property type="molecule type" value="Genomic_DNA"/>
</dbReference>
<sequence>MGIRQMLIGVAVVLLTTACEEVFEYELPQSRSFYMGFTPWPHDFTEDASDYTYSKISEHGDIICHHMDDGVPWPQAYEEKPYPVSVQAEIEKRLANTPTDKAVYLALTPLAMNRTEMAGFWNDEGSNVERTGEWASRNMDSPEAITAYLNYCRHMIDKFRPDYVAYGIEVNNWTDTEDETYQAFKVLTDTVYAALKAEYPDLPLFLTFQIVVTEADEETFDTVNEELLAYSDYVAVSTYPYWGFGPGDGDADPSLIPAYWFTQMADLAPEKPFAVAENGYPAEDLRILSYGVNVNAKESWQAEYVHLMCERMNELEAEFVVWFCVRDYDQAWKDLKRAGFEPWGKMWRDTGLYDGKGRPRQSLDVWSDWLELPREDG</sequence>
<dbReference type="Proteomes" id="UP000630660">
    <property type="component" value="Unassembled WGS sequence"/>
</dbReference>
<dbReference type="PROSITE" id="PS51257">
    <property type="entry name" value="PROKAR_LIPOPROTEIN"/>
    <property type="match status" value="1"/>
</dbReference>
<organism evidence="1 2">
    <name type="scientific">candidate division WOR-3 bacterium</name>
    <dbReference type="NCBI Taxonomy" id="2052148"/>
    <lineage>
        <taxon>Bacteria</taxon>
        <taxon>Bacteria division WOR-3</taxon>
    </lineage>
</organism>
<accession>A0A9D5QDX9</accession>
<name>A0A9D5QDX9_UNCW3</name>
<dbReference type="AlphaFoldDB" id="A0A9D5QDX9"/>
<protein>
    <recommendedName>
        <fullName evidence="3">Arabinogalactan endo-beta-1,4-galactanase</fullName>
    </recommendedName>
</protein>